<dbReference type="AlphaFoldDB" id="A0A7I7UGR4"/>
<proteinExistence type="predicted"/>
<evidence type="ECO:0000313" key="4">
    <source>
        <dbReference type="Proteomes" id="UP000467252"/>
    </source>
</evidence>
<keyword evidence="2" id="KW-0812">Transmembrane</keyword>
<feature type="compositionally biased region" description="Acidic residues" evidence="1">
    <location>
        <begin position="15"/>
        <end position="25"/>
    </location>
</feature>
<evidence type="ECO:0000256" key="1">
    <source>
        <dbReference type="SAM" id="MobiDB-lite"/>
    </source>
</evidence>
<reference evidence="3 4" key="1">
    <citation type="journal article" date="2019" name="Emerg. Microbes Infect.">
        <title>Comprehensive subspecies identification of 175 nontuberculous mycobacteria species based on 7547 genomic profiles.</title>
        <authorList>
            <person name="Matsumoto Y."/>
            <person name="Kinjo T."/>
            <person name="Motooka D."/>
            <person name="Nabeya D."/>
            <person name="Jung N."/>
            <person name="Uechi K."/>
            <person name="Horii T."/>
            <person name="Iida T."/>
            <person name="Fujita J."/>
            <person name="Nakamura S."/>
        </authorList>
    </citation>
    <scope>NUCLEOTIDE SEQUENCE [LARGE SCALE GENOMIC DNA]</scope>
    <source>
        <strain evidence="3 4">JCM 6370</strain>
    </source>
</reference>
<dbReference type="Proteomes" id="UP000467252">
    <property type="component" value="Chromosome"/>
</dbReference>
<sequence>MPNYPRNPFRRGSNDFDDDNPESDNGDVHRRRLNIFNRRGAIVAGLVLLVVLAFGSWLAYEAVQAKSNLEQARQAVREARESLLKGDSDATSQWVDKAEGHANKARNATHSLPWNISAAIPWLGSPLKTGQQIADVVQALAVDVMQPSADVAEALSPDRLLEGGRVDVQLLRDSAPKLNEISAAAAELEDQANAIGEPTYFSALADARTQLQEQSANVTGLLRYTDLAAKLAPPMMGADGPRSYFMAFQTNAEARGTGGLLGGFGVLRFDNGKPTVDNLGPNTELHGASSSLNLGPEFAQQYGFANPFTDFRNSNFSAHFPYAAQIWRSMWAEQSGMTVDGVIAIDPVALSYILGAVGPVTMPDGERITQDNVVELTESTAYSRFPTDQVARKQYLQDIASEVVTKATGEVKSPRKLLEALGKAASEGRIAVWSASPEEQALLEETPLAHVIPDDPAPYAQVVVNNLGGNKMDYYLTRQIEYAADGCEGETRKTTVTVNLSNEAPDGPLPDYVAGFAGLENIANKPPAGTNVASVSLVATQGADLVGAVANGQKVPIFTGVDRGHPVFEAQIAVPKGDSVELKFLLEEPTTAGEPRVPIQPLVDEVTPVISVPDCEA</sequence>
<organism evidence="3 4">
    <name type="scientific">Mycolicibacterium pulveris</name>
    <name type="common">Mycobacterium pulveris</name>
    <dbReference type="NCBI Taxonomy" id="36813"/>
    <lineage>
        <taxon>Bacteria</taxon>
        <taxon>Bacillati</taxon>
        <taxon>Actinomycetota</taxon>
        <taxon>Actinomycetes</taxon>
        <taxon>Mycobacteriales</taxon>
        <taxon>Mycobacteriaceae</taxon>
        <taxon>Mycolicibacterium</taxon>
    </lineage>
</organism>
<evidence type="ECO:0008006" key="5">
    <source>
        <dbReference type="Google" id="ProtNLM"/>
    </source>
</evidence>
<evidence type="ECO:0000313" key="3">
    <source>
        <dbReference type="EMBL" id="BBY80081.1"/>
    </source>
</evidence>
<keyword evidence="2" id="KW-0472">Membrane</keyword>
<keyword evidence="4" id="KW-1185">Reference proteome</keyword>
<gene>
    <name evidence="3" type="ORF">MPUL_12390</name>
</gene>
<accession>A0A7I7UGR4</accession>
<keyword evidence="2" id="KW-1133">Transmembrane helix</keyword>
<dbReference type="EMBL" id="AP022599">
    <property type="protein sequence ID" value="BBY80081.1"/>
    <property type="molecule type" value="Genomic_DNA"/>
</dbReference>
<feature type="region of interest" description="Disordered" evidence="1">
    <location>
        <begin position="1"/>
        <end position="27"/>
    </location>
</feature>
<evidence type="ECO:0000256" key="2">
    <source>
        <dbReference type="SAM" id="Phobius"/>
    </source>
</evidence>
<name>A0A7I7UGR4_MYCPV</name>
<dbReference type="InterPro" id="IPR025101">
    <property type="entry name" value="DUF4012"/>
</dbReference>
<protein>
    <recommendedName>
        <fullName evidence="5">DUF4012 domain-containing protein</fullName>
    </recommendedName>
</protein>
<dbReference type="Pfam" id="PF13196">
    <property type="entry name" value="DUF4012"/>
    <property type="match status" value="1"/>
</dbReference>
<feature type="transmembrane region" description="Helical" evidence="2">
    <location>
        <begin position="40"/>
        <end position="60"/>
    </location>
</feature>